<organism evidence="2 3">
    <name type="scientific">Candidatus Methylumidiphilus alinenensis</name>
    <dbReference type="NCBI Taxonomy" id="2202197"/>
    <lineage>
        <taxon>Bacteria</taxon>
        <taxon>Pseudomonadati</taxon>
        <taxon>Pseudomonadota</taxon>
        <taxon>Gammaproteobacteria</taxon>
        <taxon>Methylococcales</taxon>
        <taxon>Candidatus Methylumidiphilus</taxon>
    </lineage>
</organism>
<keyword evidence="1" id="KW-0732">Signal</keyword>
<name>A0A2W4QIA8_9GAMM</name>
<comment type="caution">
    <text evidence="2">The sequence shown here is derived from an EMBL/GenBank/DDBJ whole genome shotgun (WGS) entry which is preliminary data.</text>
</comment>
<accession>A0A2W4QIA8</accession>
<feature type="chain" id="PRO_5016006095" evidence="1">
    <location>
        <begin position="38"/>
        <end position="65"/>
    </location>
</feature>
<dbReference type="EMBL" id="QJPH01000505">
    <property type="protein sequence ID" value="PZN71915.1"/>
    <property type="molecule type" value="Genomic_DNA"/>
</dbReference>
<dbReference type="Proteomes" id="UP000249396">
    <property type="component" value="Unassembled WGS sequence"/>
</dbReference>
<sequence length="65" mass="6258">MKIVSFTPLPLLLACCAGLVALLAPGFAASASNAVLAEPINASYPAACGGGPVQTGLCLLGSTSP</sequence>
<dbReference type="AlphaFoldDB" id="A0A2W4QIA8"/>
<evidence type="ECO:0000313" key="2">
    <source>
        <dbReference type="EMBL" id="PZN71915.1"/>
    </source>
</evidence>
<gene>
    <name evidence="2" type="ORF">DM484_25300</name>
</gene>
<evidence type="ECO:0000313" key="3">
    <source>
        <dbReference type="Proteomes" id="UP000249396"/>
    </source>
</evidence>
<dbReference type="PROSITE" id="PS51257">
    <property type="entry name" value="PROKAR_LIPOPROTEIN"/>
    <property type="match status" value="1"/>
</dbReference>
<evidence type="ECO:0000256" key="1">
    <source>
        <dbReference type="SAM" id="SignalP"/>
    </source>
</evidence>
<reference evidence="2 3" key="1">
    <citation type="journal article" date="2018" name="Aquat. Microb. Ecol.">
        <title>Gammaproteobacterial methanotrophs dominate.</title>
        <authorList>
            <person name="Rissanen A.J."/>
            <person name="Saarenheimo J."/>
            <person name="Tiirola M."/>
            <person name="Peura S."/>
            <person name="Aalto S.L."/>
            <person name="Karvinen A."/>
            <person name="Nykanen H."/>
        </authorList>
    </citation>
    <scope>NUCLEOTIDE SEQUENCE [LARGE SCALE GENOMIC DNA]</scope>
    <source>
        <strain evidence="2">AMbin10</strain>
    </source>
</reference>
<proteinExistence type="predicted"/>
<protein>
    <submittedName>
        <fullName evidence="2">Uncharacterized protein</fullName>
    </submittedName>
</protein>
<feature type="non-terminal residue" evidence="2">
    <location>
        <position position="65"/>
    </location>
</feature>
<feature type="signal peptide" evidence="1">
    <location>
        <begin position="1"/>
        <end position="37"/>
    </location>
</feature>